<dbReference type="Proteomes" id="UP001234202">
    <property type="component" value="Unassembled WGS sequence"/>
</dbReference>
<protein>
    <submittedName>
        <fullName evidence="1">Uncharacterized protein</fullName>
    </submittedName>
</protein>
<reference evidence="1" key="1">
    <citation type="submission" date="2023-04" db="EMBL/GenBank/DDBJ databases">
        <title>Draft Genome sequencing of Naganishia species isolated from polar environments using Oxford Nanopore Technology.</title>
        <authorList>
            <person name="Leo P."/>
            <person name="Venkateswaran K."/>
        </authorList>
    </citation>
    <scope>NUCLEOTIDE SEQUENCE</scope>
    <source>
        <strain evidence="1">DBVPG 5303</strain>
    </source>
</reference>
<name>A0ACC2XL97_9TREE</name>
<dbReference type="EMBL" id="JASBWV010000010">
    <property type="protein sequence ID" value="KAJ9124416.1"/>
    <property type="molecule type" value="Genomic_DNA"/>
</dbReference>
<comment type="caution">
    <text evidence="1">The sequence shown here is derived from an EMBL/GenBank/DDBJ whole genome shotgun (WGS) entry which is preliminary data.</text>
</comment>
<keyword evidence="2" id="KW-1185">Reference proteome</keyword>
<proteinExistence type="predicted"/>
<evidence type="ECO:0000313" key="1">
    <source>
        <dbReference type="EMBL" id="KAJ9124416.1"/>
    </source>
</evidence>
<accession>A0ACC2XL97</accession>
<organism evidence="1 2">
    <name type="scientific">Naganishia onofrii</name>
    <dbReference type="NCBI Taxonomy" id="1851511"/>
    <lineage>
        <taxon>Eukaryota</taxon>
        <taxon>Fungi</taxon>
        <taxon>Dikarya</taxon>
        <taxon>Basidiomycota</taxon>
        <taxon>Agaricomycotina</taxon>
        <taxon>Tremellomycetes</taxon>
        <taxon>Filobasidiales</taxon>
        <taxon>Filobasidiaceae</taxon>
        <taxon>Naganishia</taxon>
    </lineage>
</organism>
<gene>
    <name evidence="1" type="ORF">QFC24_003203</name>
</gene>
<evidence type="ECO:0000313" key="2">
    <source>
        <dbReference type="Proteomes" id="UP001234202"/>
    </source>
</evidence>
<sequence length="680" mass="75098">MTSPSVETTNLHAALGGMSLQSASAENTPSPTAQPALPLEPNSMHARPDSSNEKATLTQMTPTLAKSNTQVDSSMPKPSISTPSNMTAPPRKKFVYDPTSMLLPHERLAQQRVASQSKPVSNGLTSAGNGQQLNQNPVQTHVMPQVQTAYKHHQVPPPPYSAVSPFNTSNGQMQAQQQIPFPNTVHQHNPEIGMPTRAAPPLPSSTNGTTAPRSKPNAQSVNRDTSWVDPSAVDPLHQGPVLDNNAEADDESELENEIGERETSRGKKRVRSEGTASVAGSVGAAELQRNGSSRGASNNHPALLSDWEVVETLGKQTLQSALAFSCLFPSARMNIGTGTFGRVLLVRVRPPYRAMSYHPIFPKIEQPRDPNGPTPAETAEMDKQLPHYALKVLNKAEIVRLKQVEHINSERSILERVRHPFLVELYGTYQDHLNVYMLLSYIPGGELFSHLRRAGRFTADVTRFYLASIILAIDYLHAQDIIYRDLKPENLLLDRDGYLRIADFGFAKIVEDRTFTLCGTPEYLAPEIVLSKGHGKAVDWWALGILCFEMLCGYPIVANKVAFPSHVDPYAKDLIRRLLTADRSKRLGNLRGGARDVMAHRWFTGVDWAVLESKKIGAPIIPHVACRARTSNGMLLLGLKSFQAFWAYLKVPHPIRTNISSKTLPFLQHNRDANQKIKKR</sequence>